<feature type="binding site" evidence="2">
    <location>
        <begin position="270"/>
        <end position="273"/>
    </location>
    <ligand>
        <name>dihydroxyacetone phosphate</name>
        <dbReference type="ChEBI" id="CHEBI:57642"/>
    </ligand>
</feature>
<reference evidence="4" key="3">
    <citation type="submission" date="2022-01" db="EMBL/GenBank/DDBJ databases">
        <title>Collection of gut derived symbiotic bacterial strains cultured from healthy donors.</title>
        <authorList>
            <person name="Lin H."/>
            <person name="Kohout C."/>
            <person name="Waligurski E."/>
            <person name="Pamer E.G."/>
        </authorList>
    </citation>
    <scope>NUCLEOTIDE SEQUENCE</scope>
    <source>
        <strain evidence="4">DFI.6.55</strain>
    </source>
</reference>
<gene>
    <name evidence="5" type="ORF">G5B36_09645</name>
    <name evidence="4" type="ORF">L0N08_02570</name>
</gene>
<name>A0AAW5BN58_9FIRM</name>
<feature type="binding site" evidence="2">
    <location>
        <position position="192"/>
    </location>
    <ligand>
        <name>dihydroxyacetone phosphate</name>
        <dbReference type="ChEBI" id="CHEBI:57642"/>
    </ligand>
</feature>
<reference evidence="5 6" key="1">
    <citation type="journal article" date="2020" name="Cell Host Microbe">
        <title>Functional and Genomic Variation between Human-Derived Isolates of Lachnospiraceae Reveals Inter- and Intra-Species Diversity.</title>
        <authorList>
            <person name="Sorbara M.T."/>
            <person name="Littmann E.R."/>
            <person name="Fontana E."/>
            <person name="Moody T.U."/>
            <person name="Kohout C.E."/>
            <person name="Gjonbalaj M."/>
            <person name="Eaton V."/>
            <person name="Seok R."/>
            <person name="Leiner I.M."/>
            <person name="Pamer E.G."/>
        </authorList>
    </citation>
    <scope>NUCLEOTIDE SEQUENCE [LARGE SCALE GENOMIC DNA]</scope>
    <source>
        <strain evidence="5 6">MSK.1.17</strain>
    </source>
</reference>
<dbReference type="NCBIfam" id="TIGR00167">
    <property type="entry name" value="cbbA"/>
    <property type="match status" value="1"/>
</dbReference>
<dbReference type="GO" id="GO:0005975">
    <property type="term" value="P:carbohydrate metabolic process"/>
    <property type="evidence" value="ECO:0007669"/>
    <property type="project" value="InterPro"/>
</dbReference>
<dbReference type="CDD" id="cd00947">
    <property type="entry name" value="TBP_aldolase_IIB"/>
    <property type="match status" value="1"/>
</dbReference>
<feature type="binding site" evidence="3">
    <location>
        <position position="145"/>
    </location>
    <ligand>
        <name>Zn(2+)</name>
        <dbReference type="ChEBI" id="CHEBI:29105"/>
        <label>2</label>
    </ligand>
</feature>
<dbReference type="PANTHER" id="PTHR30304:SF0">
    <property type="entry name" value="D-TAGATOSE-1,6-BISPHOSPHATE ALDOLASE SUBUNIT GATY-RELATED"/>
    <property type="match status" value="1"/>
</dbReference>
<comment type="cofactor">
    <cofactor evidence="3">
        <name>Zn(2+)</name>
        <dbReference type="ChEBI" id="CHEBI:29105"/>
    </cofactor>
    <text evidence="3">Binds 2 Zn(2+) ions per subunit. One is catalytic and the other provides a structural contribution.</text>
</comment>
<comment type="caution">
    <text evidence="4">The sequence shown here is derived from an EMBL/GenBank/DDBJ whole genome shotgun (WGS) entry which is preliminary data.</text>
</comment>
<feature type="binding site" evidence="3">
    <location>
        <position position="191"/>
    </location>
    <ligand>
        <name>Zn(2+)</name>
        <dbReference type="ChEBI" id="CHEBI:29105"/>
        <label>1</label>
        <note>catalytic</note>
    </ligand>
</feature>
<sequence length="324" mass="35173">MYHYSELGQVNTKLMFQKAYEGGYAIPAFNFVSIEQFNGIMDAVIEKRSPVILLASPNLHKQLGYEMLARIVQSGTDRIRNAGLDIPVALHLDHGMTFAQCVDAVEFGFSSIMIDGSALPFKENAALTKKTVEYAHRHGVTVEAELGVLSGAEEDGDEGHHESLYTDPAMVEEFVGETGCDSLAISIGTCHGLVKIKANPDGSLPELRYDILEDVMRRVPGFPIVLHGASTIEPRFVDMINSYGGHIEAVAGIPEEQVTKAAGMGVCKVNIATDGWISALANTRKILAENPGAIDSRVFTLKNRGLLKEIYLHKIDVMGSANKA</sequence>
<dbReference type="GO" id="GO:0008270">
    <property type="term" value="F:zinc ion binding"/>
    <property type="evidence" value="ECO:0007669"/>
    <property type="project" value="InterPro"/>
</dbReference>
<dbReference type="AlphaFoldDB" id="A0AAW5BN58"/>
<dbReference type="Gene3D" id="3.20.20.70">
    <property type="entry name" value="Aldolase class I"/>
    <property type="match status" value="1"/>
</dbReference>
<proteinExistence type="predicted"/>
<feature type="binding site" evidence="2">
    <location>
        <begin position="228"/>
        <end position="230"/>
    </location>
    <ligand>
        <name>dihydroxyacetone phosphate</name>
        <dbReference type="ChEBI" id="CHEBI:57642"/>
    </ligand>
</feature>
<organism evidence="4 7">
    <name type="scientific">Enterocloster aldenensis</name>
    <dbReference type="NCBI Taxonomy" id="358742"/>
    <lineage>
        <taxon>Bacteria</taxon>
        <taxon>Bacillati</taxon>
        <taxon>Bacillota</taxon>
        <taxon>Clostridia</taxon>
        <taxon>Lachnospirales</taxon>
        <taxon>Lachnospiraceae</taxon>
        <taxon>Enterocloster</taxon>
    </lineage>
</organism>
<evidence type="ECO:0000313" key="7">
    <source>
        <dbReference type="Proteomes" id="UP001299608"/>
    </source>
</evidence>
<feature type="binding site" evidence="3">
    <location>
        <position position="115"/>
    </location>
    <ligand>
        <name>Zn(2+)</name>
        <dbReference type="ChEBI" id="CHEBI:29105"/>
        <label>2</label>
    </ligand>
</feature>
<evidence type="ECO:0000313" key="4">
    <source>
        <dbReference type="EMBL" id="MCG4744289.1"/>
    </source>
</evidence>
<keyword evidence="3" id="KW-0862">Zinc</keyword>
<evidence type="ECO:0000313" key="5">
    <source>
        <dbReference type="EMBL" id="NSJ48959.1"/>
    </source>
</evidence>
<evidence type="ECO:0000256" key="3">
    <source>
        <dbReference type="PIRSR" id="PIRSR001359-3"/>
    </source>
</evidence>
<evidence type="ECO:0000256" key="2">
    <source>
        <dbReference type="PIRSR" id="PIRSR001359-2"/>
    </source>
</evidence>
<dbReference type="Proteomes" id="UP001299608">
    <property type="component" value="Unassembled WGS sequence"/>
</dbReference>
<dbReference type="GO" id="GO:0016832">
    <property type="term" value="F:aldehyde-lyase activity"/>
    <property type="evidence" value="ECO:0007669"/>
    <property type="project" value="InterPro"/>
</dbReference>
<dbReference type="Pfam" id="PF01116">
    <property type="entry name" value="F_bP_aldolase"/>
    <property type="match status" value="1"/>
</dbReference>
<protein>
    <submittedName>
        <fullName evidence="4">Ketose-bisphosphate aldolase</fullName>
    </submittedName>
</protein>
<feature type="active site" description="Proton donor" evidence="1">
    <location>
        <position position="93"/>
    </location>
</feature>
<dbReference type="InterPro" id="IPR050246">
    <property type="entry name" value="Class_II_FBP_aldolase"/>
</dbReference>
<dbReference type="SUPFAM" id="SSF51569">
    <property type="entry name" value="Aldolase"/>
    <property type="match status" value="1"/>
</dbReference>
<keyword evidence="6" id="KW-1185">Reference proteome</keyword>
<dbReference type="Proteomes" id="UP000669239">
    <property type="component" value="Unassembled WGS sequence"/>
</dbReference>
<evidence type="ECO:0000256" key="1">
    <source>
        <dbReference type="PIRSR" id="PIRSR001359-1"/>
    </source>
</evidence>
<dbReference type="EMBL" id="JAAITT010000011">
    <property type="protein sequence ID" value="NSJ48959.1"/>
    <property type="molecule type" value="Genomic_DNA"/>
</dbReference>
<dbReference type="PANTHER" id="PTHR30304">
    <property type="entry name" value="D-TAGATOSE-1,6-BISPHOSPHATE ALDOLASE"/>
    <property type="match status" value="1"/>
</dbReference>
<dbReference type="InterPro" id="IPR000771">
    <property type="entry name" value="FBA_II"/>
</dbReference>
<feature type="binding site" evidence="3">
    <location>
        <position position="94"/>
    </location>
    <ligand>
        <name>Zn(2+)</name>
        <dbReference type="ChEBI" id="CHEBI:29105"/>
        <label>1</label>
        <note>catalytic</note>
    </ligand>
</feature>
<reference evidence="5" key="2">
    <citation type="submission" date="2020-02" db="EMBL/GenBank/DDBJ databases">
        <authorList>
            <person name="Littmann E."/>
            <person name="Sorbara M."/>
        </authorList>
    </citation>
    <scope>NUCLEOTIDE SEQUENCE</scope>
    <source>
        <strain evidence="5">MSK.1.17</strain>
    </source>
</reference>
<keyword evidence="3" id="KW-0479">Metal-binding</keyword>
<dbReference type="RefSeq" id="WP_165640916.1">
    <property type="nucleotide sequence ID" value="NZ_JAAITT010000011.1"/>
</dbReference>
<evidence type="ECO:0000313" key="6">
    <source>
        <dbReference type="Proteomes" id="UP000669239"/>
    </source>
</evidence>
<accession>A0AAW5BN58</accession>
<dbReference type="EMBL" id="JAKNGE010000003">
    <property type="protein sequence ID" value="MCG4744289.1"/>
    <property type="molecule type" value="Genomic_DNA"/>
</dbReference>
<dbReference type="PIRSF" id="PIRSF001359">
    <property type="entry name" value="F_bP_aldolase_II"/>
    <property type="match status" value="1"/>
</dbReference>
<feature type="binding site" evidence="3">
    <location>
        <position position="227"/>
    </location>
    <ligand>
        <name>Zn(2+)</name>
        <dbReference type="ChEBI" id="CHEBI:29105"/>
        <label>1</label>
        <note>catalytic</note>
    </ligand>
</feature>
<dbReference type="InterPro" id="IPR013785">
    <property type="entry name" value="Aldolase_TIM"/>
</dbReference>